<protein>
    <submittedName>
        <fullName evidence="1">Uncharacterized protein</fullName>
    </submittedName>
</protein>
<dbReference type="AlphaFoldDB" id="A0A1N7IDZ1"/>
<organism evidence="1 2">
    <name type="scientific">Chryseobacterium joostei</name>
    <dbReference type="NCBI Taxonomy" id="112234"/>
    <lineage>
        <taxon>Bacteria</taxon>
        <taxon>Pseudomonadati</taxon>
        <taxon>Bacteroidota</taxon>
        <taxon>Flavobacteriia</taxon>
        <taxon>Flavobacteriales</taxon>
        <taxon>Weeksellaceae</taxon>
        <taxon>Chryseobacterium group</taxon>
        <taxon>Chryseobacterium</taxon>
    </lineage>
</organism>
<dbReference type="Proteomes" id="UP000186106">
    <property type="component" value="Unassembled WGS sequence"/>
</dbReference>
<accession>A0A1N7IDZ1</accession>
<sequence length="40" mass="4454">MIPKEDTNIVKQATEEVWSDAVVPGEDTRNNVESVKPTIL</sequence>
<evidence type="ECO:0000313" key="2">
    <source>
        <dbReference type="Proteomes" id="UP000186106"/>
    </source>
</evidence>
<dbReference type="RefSeq" id="WP_262488039.1">
    <property type="nucleotide sequence ID" value="NZ_CP033926.1"/>
</dbReference>
<gene>
    <name evidence="1" type="ORF">SAMN05421768_104304</name>
</gene>
<name>A0A1N7IDZ1_9FLAO</name>
<dbReference type="STRING" id="112234.SAMN05421768_104304"/>
<proteinExistence type="predicted"/>
<reference evidence="1 2" key="1">
    <citation type="submission" date="2017-01" db="EMBL/GenBank/DDBJ databases">
        <authorList>
            <person name="Mah S.A."/>
            <person name="Swanson W.J."/>
            <person name="Moy G.W."/>
            <person name="Vacquier V.D."/>
        </authorList>
    </citation>
    <scope>NUCLEOTIDE SEQUENCE [LARGE SCALE GENOMIC DNA]</scope>
    <source>
        <strain evidence="1 2">DSM 16927</strain>
    </source>
</reference>
<dbReference type="EMBL" id="FTNZ01000004">
    <property type="protein sequence ID" value="SIS35286.1"/>
    <property type="molecule type" value="Genomic_DNA"/>
</dbReference>
<evidence type="ECO:0000313" key="1">
    <source>
        <dbReference type="EMBL" id="SIS35286.1"/>
    </source>
</evidence>